<feature type="domain" description="Atg6 BARA" evidence="2">
    <location>
        <begin position="104"/>
        <end position="241"/>
    </location>
</feature>
<proteinExistence type="inferred from homology"/>
<accession>A0A9W7GJV9</accession>
<dbReference type="GO" id="GO:0006995">
    <property type="term" value="P:cellular response to nitrogen starvation"/>
    <property type="evidence" value="ECO:0007669"/>
    <property type="project" value="TreeGrafter"/>
</dbReference>
<evidence type="ECO:0000256" key="1">
    <source>
        <dbReference type="ARBA" id="ARBA00005965"/>
    </source>
</evidence>
<name>A0A9W7GJV9_9STRA</name>
<dbReference type="PANTHER" id="PTHR12768">
    <property type="entry name" value="BECLIN 1"/>
    <property type="match status" value="1"/>
</dbReference>
<gene>
    <name evidence="3" type="ORF">TrCOL_g5380</name>
</gene>
<dbReference type="InterPro" id="IPR040455">
    <property type="entry name" value="Atg6_BARA"/>
</dbReference>
<dbReference type="GO" id="GO:0043548">
    <property type="term" value="F:phosphatidylinositol 3-kinase binding"/>
    <property type="evidence" value="ECO:0007669"/>
    <property type="project" value="TreeGrafter"/>
</dbReference>
<evidence type="ECO:0000313" key="4">
    <source>
        <dbReference type="Proteomes" id="UP001165065"/>
    </source>
</evidence>
<dbReference type="Gene3D" id="1.10.418.40">
    <property type="entry name" value="Autophagy protein 6/Beclin 1"/>
    <property type="match status" value="1"/>
</dbReference>
<dbReference type="GO" id="GO:0045324">
    <property type="term" value="P:late endosome to vacuole transport"/>
    <property type="evidence" value="ECO:0007669"/>
    <property type="project" value="TreeGrafter"/>
</dbReference>
<evidence type="ECO:0000259" key="2">
    <source>
        <dbReference type="Pfam" id="PF04111"/>
    </source>
</evidence>
<dbReference type="Proteomes" id="UP001165065">
    <property type="component" value="Unassembled WGS sequence"/>
</dbReference>
<dbReference type="GO" id="GO:0000407">
    <property type="term" value="C:phagophore assembly site"/>
    <property type="evidence" value="ECO:0007669"/>
    <property type="project" value="TreeGrafter"/>
</dbReference>
<dbReference type="GO" id="GO:0034271">
    <property type="term" value="C:phosphatidylinositol 3-kinase complex, class III, type I"/>
    <property type="evidence" value="ECO:0007669"/>
    <property type="project" value="TreeGrafter"/>
</dbReference>
<organism evidence="3 4">
    <name type="scientific">Triparma columacea</name>
    <dbReference type="NCBI Taxonomy" id="722753"/>
    <lineage>
        <taxon>Eukaryota</taxon>
        <taxon>Sar</taxon>
        <taxon>Stramenopiles</taxon>
        <taxon>Ochrophyta</taxon>
        <taxon>Bolidophyceae</taxon>
        <taxon>Parmales</taxon>
        <taxon>Triparmaceae</taxon>
        <taxon>Triparma</taxon>
    </lineage>
</organism>
<evidence type="ECO:0000313" key="3">
    <source>
        <dbReference type="EMBL" id="GMI45578.1"/>
    </source>
</evidence>
<protein>
    <recommendedName>
        <fullName evidence="2">Atg6 BARA domain-containing protein</fullName>
    </recommendedName>
</protein>
<comment type="similarity">
    <text evidence="1">Belongs to the beclin family.</text>
</comment>
<dbReference type="InterPro" id="IPR007243">
    <property type="entry name" value="Atg6/Beclin"/>
</dbReference>
<dbReference type="OrthoDB" id="20368at2759"/>
<dbReference type="GO" id="GO:0000423">
    <property type="term" value="P:mitophagy"/>
    <property type="evidence" value="ECO:0007669"/>
    <property type="project" value="TreeGrafter"/>
</dbReference>
<dbReference type="AlphaFoldDB" id="A0A9W7GJV9"/>
<dbReference type="PANTHER" id="PTHR12768:SF4">
    <property type="entry name" value="BECLIN-1"/>
    <property type="match status" value="1"/>
</dbReference>
<dbReference type="GO" id="GO:0000045">
    <property type="term" value="P:autophagosome assembly"/>
    <property type="evidence" value="ECO:0007669"/>
    <property type="project" value="TreeGrafter"/>
</dbReference>
<dbReference type="GO" id="GO:0030674">
    <property type="term" value="F:protein-macromolecule adaptor activity"/>
    <property type="evidence" value="ECO:0007669"/>
    <property type="project" value="TreeGrafter"/>
</dbReference>
<dbReference type="Pfam" id="PF04111">
    <property type="entry name" value="APG6"/>
    <property type="match status" value="1"/>
</dbReference>
<keyword evidence="4" id="KW-1185">Reference proteome</keyword>
<dbReference type="InterPro" id="IPR038274">
    <property type="entry name" value="Atg6/Beclin_C_sf"/>
</dbReference>
<sequence length="297" mass="32143">MFSKRSSRLSLDLQESTDLTTLSESEIDSLITSLTTESSSLSASLKASQQELHNVESLLLSALEKRDEVARSESSALHLRANALSTVLSKSTKFKDLLKRNQVLSSTPVLPSLIQISPNKAYARINNLPFHPPLNSSNKEEWINFSEALGHACLLLHIATTTTGKTFNELTVCPRGGHSRLLIKSNNTYHNLFTDGSFGLWGRGAFQRAVVQMVGLVGEAGRWCSDLDRTLSLPYAIEVTDDTHAFVDGKKIDATAPGGGDGKGKGKKGGEGEGGNAWKYLATDFVWIMASLGKYGG</sequence>
<dbReference type="EMBL" id="BRYA01000256">
    <property type="protein sequence ID" value="GMI45578.1"/>
    <property type="molecule type" value="Genomic_DNA"/>
</dbReference>
<dbReference type="GO" id="GO:0034272">
    <property type="term" value="C:phosphatidylinositol 3-kinase complex, class III, type II"/>
    <property type="evidence" value="ECO:0007669"/>
    <property type="project" value="TreeGrafter"/>
</dbReference>
<reference evidence="4" key="1">
    <citation type="journal article" date="2023" name="Commun. Biol.">
        <title>Genome analysis of Parmales, the sister group of diatoms, reveals the evolutionary specialization of diatoms from phago-mixotrophs to photoautotrophs.</title>
        <authorList>
            <person name="Ban H."/>
            <person name="Sato S."/>
            <person name="Yoshikawa S."/>
            <person name="Yamada K."/>
            <person name="Nakamura Y."/>
            <person name="Ichinomiya M."/>
            <person name="Sato N."/>
            <person name="Blanc-Mathieu R."/>
            <person name="Endo H."/>
            <person name="Kuwata A."/>
            <person name="Ogata H."/>
        </authorList>
    </citation>
    <scope>NUCLEOTIDE SEQUENCE [LARGE SCALE GENOMIC DNA]</scope>
</reference>
<comment type="caution">
    <text evidence="3">The sequence shown here is derived from an EMBL/GenBank/DDBJ whole genome shotgun (WGS) entry which is preliminary data.</text>
</comment>